<name>A0A3M7MGX6_9PLEO</name>
<evidence type="ECO:0000256" key="1">
    <source>
        <dbReference type="SAM" id="MobiDB-lite"/>
    </source>
</evidence>
<feature type="region of interest" description="Disordered" evidence="1">
    <location>
        <begin position="1"/>
        <end position="29"/>
    </location>
</feature>
<evidence type="ECO:0000313" key="3">
    <source>
        <dbReference type="Proteomes" id="UP000265663"/>
    </source>
</evidence>
<dbReference type="Proteomes" id="UP000265663">
    <property type="component" value="Unassembled WGS sequence"/>
</dbReference>
<sequence>MCHAMSVIRGSRDFTDMGPAQTPLLAGQLDDHRELARTEAAQAESIRKTMQVDNLLSPVRGTPDVTTAPAVVAPSTPVKPSKDETSSSPAASPDSVMTEPVNVENPIEGTEEAMDDGIDVPDTEREFICMNDEHTRCQTGQYSKDLSRKVISDHFGRNKACTRDVTDWPLFCRKHYQRATYNKDKWQMRKVQLILRQIDVIETQFPGTMYDIAFKKSEESRLNQFSRQVASGMSTEEAEKNTAPVVGKHFEAPIDVLRELDQWLGRAKTYEDVKKVVDVILQMLEEKECEQVPAIEFLPKLPGKVKKTPVKARPSPKTPKAPKTPSYISPKGSVKKSNRKA</sequence>
<organism evidence="2 3">
    <name type="scientific">Pyrenophora seminiperda CCB06</name>
    <dbReference type="NCBI Taxonomy" id="1302712"/>
    <lineage>
        <taxon>Eukaryota</taxon>
        <taxon>Fungi</taxon>
        <taxon>Dikarya</taxon>
        <taxon>Ascomycota</taxon>
        <taxon>Pezizomycotina</taxon>
        <taxon>Dothideomycetes</taxon>
        <taxon>Pleosporomycetidae</taxon>
        <taxon>Pleosporales</taxon>
        <taxon>Pleosporineae</taxon>
        <taxon>Pleosporaceae</taxon>
        <taxon>Pyrenophora</taxon>
    </lineage>
</organism>
<keyword evidence="3" id="KW-1185">Reference proteome</keyword>
<accession>A0A3M7MGX6</accession>
<gene>
    <name evidence="2" type="ORF">GMOD_00004589</name>
</gene>
<dbReference type="AlphaFoldDB" id="A0A3M7MGX6"/>
<reference evidence="2 3" key="1">
    <citation type="journal article" date="2014" name="PLoS ONE">
        <title>De novo Genome Assembly of the Fungal Plant Pathogen Pyrenophora semeniperda.</title>
        <authorList>
            <person name="Soliai M.M."/>
            <person name="Meyer S.E."/>
            <person name="Udall J.A."/>
            <person name="Elzinga D.E."/>
            <person name="Hermansen R.A."/>
            <person name="Bodily P.M."/>
            <person name="Hart A.A."/>
            <person name="Coleman C.E."/>
        </authorList>
    </citation>
    <scope>NUCLEOTIDE SEQUENCE [LARGE SCALE GENOMIC DNA]</scope>
    <source>
        <strain evidence="2 3">CCB06</strain>
        <tissue evidence="2">Mycelium</tissue>
    </source>
</reference>
<protein>
    <submittedName>
        <fullName evidence="2">ORP1 like</fullName>
    </submittedName>
</protein>
<evidence type="ECO:0000313" key="2">
    <source>
        <dbReference type="EMBL" id="RMZ73796.1"/>
    </source>
</evidence>
<feature type="region of interest" description="Disordered" evidence="1">
    <location>
        <begin position="54"/>
        <end position="100"/>
    </location>
</feature>
<dbReference type="OrthoDB" id="4161595at2759"/>
<proteinExistence type="predicted"/>
<feature type="region of interest" description="Disordered" evidence="1">
    <location>
        <begin position="303"/>
        <end position="341"/>
    </location>
</feature>
<dbReference type="EMBL" id="KE747843">
    <property type="protein sequence ID" value="RMZ73796.1"/>
    <property type="molecule type" value="Genomic_DNA"/>
</dbReference>